<dbReference type="PROSITE" id="PS00218">
    <property type="entry name" value="AMINO_ACID_PERMEASE_1"/>
    <property type="match status" value="1"/>
</dbReference>
<evidence type="ECO:0000256" key="5">
    <source>
        <dbReference type="ARBA" id="ARBA00022989"/>
    </source>
</evidence>
<evidence type="ECO:0000256" key="4">
    <source>
        <dbReference type="ARBA" id="ARBA00022970"/>
    </source>
</evidence>
<dbReference type="FunFam" id="1.20.1740.10:FF:000001">
    <property type="entry name" value="Amino acid permease"/>
    <property type="match status" value="1"/>
</dbReference>
<feature type="transmembrane region" description="Helical" evidence="7">
    <location>
        <begin position="377"/>
        <end position="394"/>
    </location>
</feature>
<feature type="transmembrane region" description="Helical" evidence="7">
    <location>
        <begin position="156"/>
        <end position="178"/>
    </location>
</feature>
<dbReference type="EMBL" id="VCAU01000006">
    <property type="protein sequence ID" value="KAF9893680.1"/>
    <property type="molecule type" value="Genomic_DNA"/>
</dbReference>
<evidence type="ECO:0000256" key="3">
    <source>
        <dbReference type="ARBA" id="ARBA00022692"/>
    </source>
</evidence>
<dbReference type="InterPro" id="IPR004841">
    <property type="entry name" value="AA-permease/SLC12A_dom"/>
</dbReference>
<dbReference type="GO" id="GO:0015171">
    <property type="term" value="F:amino acid transmembrane transporter activity"/>
    <property type="evidence" value="ECO:0007669"/>
    <property type="project" value="TreeGrafter"/>
</dbReference>
<keyword evidence="2" id="KW-0813">Transport</keyword>
<evidence type="ECO:0000256" key="1">
    <source>
        <dbReference type="ARBA" id="ARBA00004141"/>
    </source>
</evidence>
<dbReference type="AlphaFoldDB" id="A0AAD4GYE7"/>
<dbReference type="Proteomes" id="UP001194746">
    <property type="component" value="Unassembled WGS sequence"/>
</dbReference>
<evidence type="ECO:0000313" key="9">
    <source>
        <dbReference type="EMBL" id="KAF9893680.1"/>
    </source>
</evidence>
<keyword evidence="6 7" id="KW-0472">Membrane</keyword>
<feature type="transmembrane region" description="Helical" evidence="7">
    <location>
        <begin position="49"/>
        <end position="70"/>
    </location>
</feature>
<feature type="transmembrane region" description="Helical" evidence="7">
    <location>
        <begin position="228"/>
        <end position="258"/>
    </location>
</feature>
<comment type="caution">
    <text evidence="9">The sequence shown here is derived from an EMBL/GenBank/DDBJ whole genome shotgun (WGS) entry which is preliminary data.</text>
</comment>
<reference evidence="9" key="2">
    <citation type="submission" date="2020-02" db="EMBL/GenBank/DDBJ databases">
        <authorList>
            <person name="Gilchrist C.L.M."/>
            <person name="Chooi Y.-H."/>
        </authorList>
    </citation>
    <scope>NUCLEOTIDE SEQUENCE</scope>
    <source>
        <strain evidence="9">MST-FP2251</strain>
    </source>
</reference>
<keyword evidence="3 7" id="KW-0812">Transmembrane</keyword>
<dbReference type="InterPro" id="IPR050524">
    <property type="entry name" value="APC_YAT"/>
</dbReference>
<organism evidence="9 10">
    <name type="scientific">Aspergillus nanangensis</name>
    <dbReference type="NCBI Taxonomy" id="2582783"/>
    <lineage>
        <taxon>Eukaryota</taxon>
        <taxon>Fungi</taxon>
        <taxon>Dikarya</taxon>
        <taxon>Ascomycota</taxon>
        <taxon>Pezizomycotina</taxon>
        <taxon>Eurotiomycetes</taxon>
        <taxon>Eurotiomycetidae</taxon>
        <taxon>Eurotiales</taxon>
        <taxon>Aspergillaceae</taxon>
        <taxon>Aspergillus</taxon>
        <taxon>Aspergillus subgen. Circumdati</taxon>
    </lineage>
</organism>
<accession>A0AAD4GYE7</accession>
<evidence type="ECO:0000256" key="6">
    <source>
        <dbReference type="ARBA" id="ARBA00023136"/>
    </source>
</evidence>
<feature type="transmembrane region" description="Helical" evidence="7">
    <location>
        <begin position="406"/>
        <end position="429"/>
    </location>
</feature>
<reference evidence="9" key="1">
    <citation type="journal article" date="2019" name="Beilstein J. Org. Chem.">
        <title>Nanangenines: drimane sesquiterpenoids as the dominant metabolite cohort of a novel Australian fungus, Aspergillus nanangensis.</title>
        <authorList>
            <person name="Lacey H.J."/>
            <person name="Gilchrist C.L.M."/>
            <person name="Crombie A."/>
            <person name="Kalaitzis J.A."/>
            <person name="Vuong D."/>
            <person name="Rutledge P.J."/>
            <person name="Turner P."/>
            <person name="Pitt J.I."/>
            <person name="Lacey E."/>
            <person name="Chooi Y.H."/>
            <person name="Piggott A.M."/>
        </authorList>
    </citation>
    <scope>NUCLEOTIDE SEQUENCE</scope>
    <source>
        <strain evidence="9">MST-FP2251</strain>
    </source>
</reference>
<feature type="transmembrane region" description="Helical" evidence="7">
    <location>
        <begin position="477"/>
        <end position="496"/>
    </location>
</feature>
<dbReference type="Pfam" id="PF00324">
    <property type="entry name" value="AA_permease"/>
    <property type="match status" value="1"/>
</dbReference>
<feature type="transmembrane region" description="Helical" evidence="7">
    <location>
        <begin position="279"/>
        <end position="297"/>
    </location>
</feature>
<keyword evidence="5 7" id="KW-1133">Transmembrane helix</keyword>
<feature type="transmembrane region" description="Helical" evidence="7">
    <location>
        <begin position="127"/>
        <end position="150"/>
    </location>
</feature>
<proteinExistence type="predicted"/>
<feature type="transmembrane region" description="Helical" evidence="7">
    <location>
        <begin position="76"/>
        <end position="94"/>
    </location>
</feature>
<protein>
    <recommendedName>
        <fullName evidence="8">Amino acid permease/ SLC12A domain-containing protein</fullName>
    </recommendedName>
</protein>
<dbReference type="PIRSF" id="PIRSF006060">
    <property type="entry name" value="AA_transporter"/>
    <property type="match status" value="1"/>
</dbReference>
<comment type="subcellular location">
    <subcellularLocation>
        <location evidence="1">Membrane</location>
        <topology evidence="1">Multi-pass membrane protein</topology>
    </subcellularLocation>
</comment>
<dbReference type="Gene3D" id="1.20.1740.10">
    <property type="entry name" value="Amino acid/polyamine transporter I"/>
    <property type="match status" value="1"/>
</dbReference>
<feature type="domain" description="Amino acid permease/ SLC12A" evidence="8">
    <location>
        <begin position="46"/>
        <end position="501"/>
    </location>
</feature>
<evidence type="ECO:0000256" key="7">
    <source>
        <dbReference type="SAM" id="Phobius"/>
    </source>
</evidence>
<feature type="transmembrane region" description="Helical" evidence="7">
    <location>
        <begin position="190"/>
        <end position="208"/>
    </location>
</feature>
<dbReference type="GO" id="GO:0016020">
    <property type="term" value="C:membrane"/>
    <property type="evidence" value="ECO:0007669"/>
    <property type="project" value="UniProtKB-SubCell"/>
</dbReference>
<gene>
    <name evidence="9" type="ORF">FE257_009848</name>
</gene>
<dbReference type="PANTHER" id="PTHR43341">
    <property type="entry name" value="AMINO ACID PERMEASE"/>
    <property type="match status" value="1"/>
</dbReference>
<sequence>MAIDPELGITKTEYEPNNTTLETESKHNGEVYATHGETQRGIKSRHAQMLAIGGAIGTGLFVGTGQALAIGGPGPLLLSYCIICMMAYGIFTATGEMSSYLPVPGCSIAYFANRFVSKSLGFAMGWLYWYSFSIITAYGVTAAALVINYWPNNVPIAVWISVMLFVIVGLNLLPVRYYGETEFWFASLKVFMILGLLILSVVLCLGGGPNHQRLGFHYWNDPGPWKEYLVSGASGRFCSFLYVICFSVFSFVFAPELFVIAAGEMKRPRKNLPTAMKRCFYRLVIFYVLGVIAIGVICDSNAQGLTNGGEGASASPWTIAIKEAGIKGLDSVINAVIITSAWSSGNSYLYMATRSLYSLSMAGNAPRVFSNCTKWGIPYNALLASCTIALLAYMSCGSGSSAVFNWFVSLTNMAGFISWSCVGIIYHRFRGACRAQGVNVPYRSKFQPYLAYFDSSMSALLCLCNGFDNFFPGRWSVSSFLTSYVGLPIFLCIYFSHRIYTHLEPWSIPLGNIDLHTDLSEIIAMEEEEEANEPVRRSGWKARMKVIWD</sequence>
<name>A0AAD4GYE7_ASPNN</name>
<dbReference type="InterPro" id="IPR004840">
    <property type="entry name" value="Amino_acid_permease_CS"/>
</dbReference>
<keyword evidence="4" id="KW-0029">Amino-acid transport</keyword>
<evidence type="ECO:0000259" key="8">
    <source>
        <dbReference type="Pfam" id="PF00324"/>
    </source>
</evidence>
<evidence type="ECO:0000313" key="10">
    <source>
        <dbReference type="Proteomes" id="UP001194746"/>
    </source>
</evidence>
<dbReference type="PANTHER" id="PTHR43341:SF38">
    <property type="entry name" value="PROLINE TRANSPORTER (EUROFUNG)"/>
    <property type="match status" value="1"/>
</dbReference>
<keyword evidence="10" id="KW-1185">Reference proteome</keyword>
<evidence type="ECO:0000256" key="2">
    <source>
        <dbReference type="ARBA" id="ARBA00022448"/>
    </source>
</evidence>